<dbReference type="InterPro" id="IPR022701">
    <property type="entry name" value="QTMAN_N"/>
</dbReference>
<evidence type="ECO:0000256" key="3">
    <source>
        <dbReference type="ARBA" id="ARBA00022679"/>
    </source>
</evidence>
<dbReference type="Proteomes" id="UP000597762">
    <property type="component" value="Unassembled WGS sequence"/>
</dbReference>
<protein>
    <recommendedName>
        <fullName evidence="5">tRNA-queuosine alpha-mannosyltransferase</fullName>
        <ecNumber evidence="4">2.4.1.110</ecNumber>
    </recommendedName>
</protein>
<evidence type="ECO:0000256" key="6">
    <source>
        <dbReference type="ARBA" id="ARBA00048439"/>
    </source>
</evidence>
<feature type="compositionally biased region" description="Basic and acidic residues" evidence="7">
    <location>
        <begin position="207"/>
        <end position="217"/>
    </location>
</feature>
<evidence type="ECO:0000259" key="8">
    <source>
        <dbReference type="Pfam" id="PF12038"/>
    </source>
</evidence>
<dbReference type="EMBL" id="CAHIKZ030003138">
    <property type="protein sequence ID" value="CAE1296721.1"/>
    <property type="molecule type" value="Genomic_DNA"/>
</dbReference>
<gene>
    <name evidence="9" type="ORF">SPHA_51600</name>
</gene>
<keyword evidence="2" id="KW-0328">Glycosyltransferase</keyword>
<comment type="catalytic activity">
    <reaction evidence="6">
        <text>queuosine(34) in tRNA(Asp) + GDP-alpha-D-mannose = O-4''-alpha-D-mannosylqueuosine(34) in tRNA(Asp) + GDP + H(+)</text>
        <dbReference type="Rhea" id="RHEA:12885"/>
        <dbReference type="Rhea" id="RHEA-COMP:18572"/>
        <dbReference type="Rhea" id="RHEA-COMP:18581"/>
        <dbReference type="ChEBI" id="CHEBI:15378"/>
        <dbReference type="ChEBI" id="CHEBI:57527"/>
        <dbReference type="ChEBI" id="CHEBI:58189"/>
        <dbReference type="ChEBI" id="CHEBI:194431"/>
        <dbReference type="ChEBI" id="CHEBI:194442"/>
        <dbReference type="EC" id="2.4.1.110"/>
    </reaction>
    <physiologicalReaction direction="left-to-right" evidence="6">
        <dbReference type="Rhea" id="RHEA:12886"/>
    </physiologicalReaction>
</comment>
<dbReference type="EC" id="2.4.1.110" evidence="4"/>
<keyword evidence="3" id="KW-0808">Transferase</keyword>
<feature type="region of interest" description="Disordered" evidence="7">
    <location>
        <begin position="201"/>
        <end position="229"/>
    </location>
</feature>
<evidence type="ECO:0000256" key="7">
    <source>
        <dbReference type="SAM" id="MobiDB-lite"/>
    </source>
</evidence>
<dbReference type="GO" id="GO:0016438">
    <property type="term" value="F:tRNA-queuosine(34) beta-mannosyltransferase activity"/>
    <property type="evidence" value="ECO:0007669"/>
    <property type="project" value="UniProtKB-EC"/>
</dbReference>
<dbReference type="OrthoDB" id="10032790at2759"/>
<evidence type="ECO:0000313" key="10">
    <source>
        <dbReference type="Proteomes" id="UP000597762"/>
    </source>
</evidence>
<dbReference type="PANTHER" id="PTHR13615:SF3">
    <property type="entry name" value="GLYCOSYLTRANSFERASE-LIKE DOMAIN-CONTAINING PROTEIN 1"/>
    <property type="match status" value="1"/>
</dbReference>
<sequence>MAEEQSLCTYLLIEPFCGGSHKQLIDQLIQDIPDCSSFTLPGKKWHWRARTSSVYFSQIIPKNNGNCNLVADTLVFNSQYNKNSFLENISTFLKLIPDYRPRNLAEKLAPKCKVVHFPLSLPPLHVNSSAFCKTMPGEQVEISDENLLTDKENSCLANSLATDYLASLQVDNYPSSTQKRSLDEGCLSGLVSKCSKLSNADQEDGNLQEKAEEKNENNDNIPSVPPSIEPESKPLHIVWPHRWEHDKDPDTLFEVLLKLHEDGLEFFVSVIGQTFTDVPSVFAESQTNLLSHIKNWGYVEKIFPGCYLYNTSNQLYKRLKEFCKRPFLPRNHHPQVDLEQFTWKHLKQSYCDILNGI</sequence>
<evidence type="ECO:0000256" key="2">
    <source>
        <dbReference type="ARBA" id="ARBA00022676"/>
    </source>
</evidence>
<accession>A0A812DAD4</accession>
<organism evidence="9 10">
    <name type="scientific">Acanthosepion pharaonis</name>
    <name type="common">Pharaoh cuttlefish</name>
    <name type="synonym">Sepia pharaonis</name>
    <dbReference type="NCBI Taxonomy" id="158019"/>
    <lineage>
        <taxon>Eukaryota</taxon>
        <taxon>Metazoa</taxon>
        <taxon>Spiralia</taxon>
        <taxon>Lophotrochozoa</taxon>
        <taxon>Mollusca</taxon>
        <taxon>Cephalopoda</taxon>
        <taxon>Coleoidea</taxon>
        <taxon>Decapodiformes</taxon>
        <taxon>Sepiida</taxon>
        <taxon>Sepiina</taxon>
        <taxon>Sepiidae</taxon>
        <taxon>Acanthosepion</taxon>
    </lineage>
</organism>
<feature type="domain" description="tRNA-queuosine alpha-mannosyltransferase N-terminal" evidence="8">
    <location>
        <begin position="66"/>
        <end position="119"/>
    </location>
</feature>
<name>A0A812DAD4_ACAPH</name>
<evidence type="ECO:0000313" key="9">
    <source>
        <dbReference type="EMBL" id="CAE1296721.1"/>
    </source>
</evidence>
<dbReference type="Pfam" id="PF12038">
    <property type="entry name" value="QTMAN_N"/>
    <property type="match status" value="2"/>
</dbReference>
<dbReference type="PANTHER" id="PTHR13615">
    <property type="entry name" value="GLYCOSYLTRANSFERASE-LIKE 1"/>
    <property type="match status" value="1"/>
</dbReference>
<comment type="similarity">
    <text evidence="1">Belongs to the glycosyltransferase group 1 family. Glycosyltransferase 4 subfamily.</text>
</comment>
<evidence type="ECO:0000256" key="1">
    <source>
        <dbReference type="ARBA" id="ARBA00009481"/>
    </source>
</evidence>
<evidence type="ECO:0000256" key="5">
    <source>
        <dbReference type="ARBA" id="ARBA00044539"/>
    </source>
</evidence>
<feature type="domain" description="tRNA-queuosine alpha-mannosyltransferase N-terminal" evidence="8">
    <location>
        <begin position="11"/>
        <end position="65"/>
    </location>
</feature>
<dbReference type="AlphaFoldDB" id="A0A812DAD4"/>
<dbReference type="InterPro" id="IPR051862">
    <property type="entry name" value="GT-like_domain_containing_1"/>
</dbReference>
<keyword evidence="10" id="KW-1185">Reference proteome</keyword>
<proteinExistence type="inferred from homology"/>
<evidence type="ECO:0000256" key="4">
    <source>
        <dbReference type="ARBA" id="ARBA00044517"/>
    </source>
</evidence>
<reference evidence="9" key="1">
    <citation type="submission" date="2021-01" db="EMBL/GenBank/DDBJ databases">
        <authorList>
            <person name="Li R."/>
            <person name="Bekaert M."/>
        </authorList>
    </citation>
    <scope>NUCLEOTIDE SEQUENCE</scope>
    <source>
        <strain evidence="9">Farmed</strain>
    </source>
</reference>
<comment type="caution">
    <text evidence="9">The sequence shown here is derived from an EMBL/GenBank/DDBJ whole genome shotgun (WGS) entry which is preliminary data.</text>
</comment>